<organism evidence="1 2">
    <name type="scientific">Trichonephila inaurata madagascariensis</name>
    <dbReference type="NCBI Taxonomy" id="2747483"/>
    <lineage>
        <taxon>Eukaryota</taxon>
        <taxon>Metazoa</taxon>
        <taxon>Ecdysozoa</taxon>
        <taxon>Arthropoda</taxon>
        <taxon>Chelicerata</taxon>
        <taxon>Arachnida</taxon>
        <taxon>Araneae</taxon>
        <taxon>Araneomorphae</taxon>
        <taxon>Entelegynae</taxon>
        <taxon>Araneoidea</taxon>
        <taxon>Nephilidae</taxon>
        <taxon>Trichonephila</taxon>
        <taxon>Trichonephila inaurata</taxon>
    </lineage>
</organism>
<sequence>MPQSLYLITLRKVSHLLTEEFWNTCPENPFLSFPPTIINDIISSTINYHSSTSFNPADLHLLLATGRVQQFEINNFAINDKLIPVLESLLNCKDLQSLRLTDVGECSTRATEQLEKLLRVCTNLEDLHCSVVFDLKALRKCLKLRYVRLHFIPKQPFYEFLQTTGTCREPHTSLRVFTICKDRAFFIPNGHITELLVHCPNLYSLGYIDVSAALEYLHGSGVEMGNVPPPYQLRSCFWGGDFICSRKRFCGKFEDTVRPRCTFFPFAVRVAVLACPLLEELTIEVTRQCFADTIMYLNVLTNLTFLEISLEDFICDFRPELYCLLDRIGSKLKHLAIHRIENVEFDTIFKSCPKLESLKVDCDSVVSDWAETVDDLPHLRKFAFFCKNGDEKKSIQLVLSKCFNLKELFIKNACFLTDNCMIRILERNPFDCLEVAAISECALTQRGLKMFLDNAIELEKIAFDSFKMSEEDAADVLCTRSPKLIIYSDYDILWTQEFFYHRRFFCV</sequence>
<dbReference type="AlphaFoldDB" id="A0A8X6Y541"/>
<keyword evidence="2" id="KW-1185">Reference proteome</keyword>
<dbReference type="OrthoDB" id="6418267at2759"/>
<dbReference type="Gene3D" id="3.80.10.10">
    <property type="entry name" value="Ribonuclease Inhibitor"/>
    <property type="match status" value="2"/>
</dbReference>
<protein>
    <submittedName>
        <fullName evidence="1">Uncharacterized protein</fullName>
    </submittedName>
</protein>
<gene>
    <name evidence="1" type="primary">AVEN_151147_1</name>
    <name evidence="1" type="ORF">TNIN_190701</name>
</gene>
<reference evidence="1" key="1">
    <citation type="submission" date="2020-08" db="EMBL/GenBank/DDBJ databases">
        <title>Multicomponent nature underlies the extraordinary mechanical properties of spider dragline silk.</title>
        <authorList>
            <person name="Kono N."/>
            <person name="Nakamura H."/>
            <person name="Mori M."/>
            <person name="Yoshida Y."/>
            <person name="Ohtoshi R."/>
            <person name="Malay A.D."/>
            <person name="Moran D.A.P."/>
            <person name="Tomita M."/>
            <person name="Numata K."/>
            <person name="Arakawa K."/>
        </authorList>
    </citation>
    <scope>NUCLEOTIDE SEQUENCE</scope>
</reference>
<name>A0A8X6Y541_9ARAC</name>
<dbReference type="InterPro" id="IPR032675">
    <property type="entry name" value="LRR_dom_sf"/>
</dbReference>
<evidence type="ECO:0000313" key="2">
    <source>
        <dbReference type="Proteomes" id="UP000886998"/>
    </source>
</evidence>
<evidence type="ECO:0000313" key="1">
    <source>
        <dbReference type="EMBL" id="GFY65667.1"/>
    </source>
</evidence>
<comment type="caution">
    <text evidence="1">The sequence shown here is derived from an EMBL/GenBank/DDBJ whole genome shotgun (WGS) entry which is preliminary data.</text>
</comment>
<proteinExistence type="predicted"/>
<dbReference type="EMBL" id="BMAV01015622">
    <property type="protein sequence ID" value="GFY65667.1"/>
    <property type="molecule type" value="Genomic_DNA"/>
</dbReference>
<dbReference type="Proteomes" id="UP000886998">
    <property type="component" value="Unassembled WGS sequence"/>
</dbReference>
<dbReference type="SUPFAM" id="SSF52047">
    <property type="entry name" value="RNI-like"/>
    <property type="match status" value="2"/>
</dbReference>
<accession>A0A8X6Y541</accession>